<protein>
    <submittedName>
        <fullName evidence="7">Sigma factor AlgU regulatory protein MucB</fullName>
    </submittedName>
</protein>
<comment type="subcellular location">
    <subcellularLocation>
        <location evidence="1">Periplasm</location>
    </subcellularLocation>
</comment>
<dbReference type="Pfam" id="PF17188">
    <property type="entry name" value="MucB_RseB_C"/>
    <property type="match status" value="1"/>
</dbReference>
<dbReference type="EMBL" id="NSIT01000072">
    <property type="protein sequence ID" value="PJE79389.1"/>
    <property type="molecule type" value="Genomic_DNA"/>
</dbReference>
<name>A0A2H9T878_9ZZZZ</name>
<evidence type="ECO:0000256" key="4">
    <source>
        <dbReference type="ARBA" id="ARBA00022764"/>
    </source>
</evidence>
<dbReference type="PIRSF" id="PIRSF005427">
    <property type="entry name" value="RseB"/>
    <property type="match status" value="1"/>
</dbReference>
<dbReference type="Pfam" id="PF03888">
    <property type="entry name" value="MucB_RseB"/>
    <property type="match status" value="1"/>
</dbReference>
<dbReference type="GO" id="GO:0032885">
    <property type="term" value="P:regulation of polysaccharide biosynthetic process"/>
    <property type="evidence" value="ECO:0007669"/>
    <property type="project" value="TreeGrafter"/>
</dbReference>
<accession>A0A2H9T878</accession>
<proteinExistence type="inferred from homology"/>
<dbReference type="InterPro" id="IPR005588">
    <property type="entry name" value="MucB_RseB"/>
</dbReference>
<dbReference type="GO" id="GO:0045152">
    <property type="term" value="F:antisigma factor binding"/>
    <property type="evidence" value="ECO:0007669"/>
    <property type="project" value="TreeGrafter"/>
</dbReference>
<sequence length="367" mass="41029">MKGLFCYLLIYAVFTIGSHEVLAVSHVLSNGTAVTNTAQEAVSWLDKMVLAISKQGYQGNIIYQQGNNLQSMAVIHGFDEGIEKERILFLDGVPKEVIRVGGKLLYASADKGATRFNQGLLFSFGKKITRENISNHYHFKMVGGDRVAGRRAIVLEVLPSDRYRYGYMLWLDYESAVPLKSYMVDDKTNVIERMQFVRFQLMNRLDAKEKEMFTAVLRKHEEEKSLDKEEARDPEIGKDALSSYATQPAENAWKPLWGWAAGWLPDGFDLANYGERVSPVSPQRVDTAVYSDGLASFSIFVEPDKGKVLSQASERMGVLSVVSKVFRSGENFFHVTVVGDVPPGTAERIAVSVRPDEKRINNIPDAG</sequence>
<feature type="domain" description="MucB/RseB C-terminal" evidence="6">
    <location>
        <begin position="258"/>
        <end position="354"/>
    </location>
</feature>
<organism evidence="7">
    <name type="scientific">invertebrate metagenome</name>
    <dbReference type="NCBI Taxonomy" id="1711999"/>
    <lineage>
        <taxon>unclassified sequences</taxon>
        <taxon>metagenomes</taxon>
        <taxon>organismal metagenomes</taxon>
    </lineage>
</organism>
<evidence type="ECO:0000256" key="1">
    <source>
        <dbReference type="ARBA" id="ARBA00004418"/>
    </source>
</evidence>
<comment type="similarity">
    <text evidence="2">Belongs to the RseB family.</text>
</comment>
<dbReference type="PANTHER" id="PTHR38782:SF1">
    <property type="entry name" value="SIGMA-E FACTOR REGULATORY PROTEIN RSEB"/>
    <property type="match status" value="1"/>
</dbReference>
<keyword evidence="3" id="KW-0732">Signal</keyword>
<evidence type="ECO:0000256" key="3">
    <source>
        <dbReference type="ARBA" id="ARBA00022729"/>
    </source>
</evidence>
<gene>
    <name evidence="7" type="primary">mucB</name>
    <name evidence="7" type="ORF">CI610_01636</name>
</gene>
<reference evidence="7" key="1">
    <citation type="journal article" date="2017" name="Appl. Environ. Microbiol.">
        <title>Molecular characterization of an Endozoicomonas-like organism causing infection in king scallop Pecten maximus L.</title>
        <authorList>
            <person name="Cano I."/>
            <person name="van Aerle R."/>
            <person name="Ross S."/>
            <person name="Verner-Jeffreys D.W."/>
            <person name="Paley R.K."/>
            <person name="Rimmer G."/>
            <person name="Ryder D."/>
            <person name="Hooper P."/>
            <person name="Stone D."/>
            <person name="Feist S.W."/>
        </authorList>
    </citation>
    <scope>NUCLEOTIDE SEQUENCE</scope>
</reference>
<comment type="caution">
    <text evidence="7">The sequence shown here is derived from an EMBL/GenBank/DDBJ whole genome shotgun (WGS) entry which is preliminary data.</text>
</comment>
<dbReference type="GO" id="GO:0030288">
    <property type="term" value="C:outer membrane-bounded periplasmic space"/>
    <property type="evidence" value="ECO:0007669"/>
    <property type="project" value="TreeGrafter"/>
</dbReference>
<feature type="domain" description="MucB/RseB N-terminal" evidence="5">
    <location>
        <begin position="41"/>
        <end position="209"/>
    </location>
</feature>
<dbReference type="InterPro" id="IPR038484">
    <property type="entry name" value="MucB/RseB_C_sf"/>
</dbReference>
<evidence type="ECO:0000313" key="7">
    <source>
        <dbReference type="EMBL" id="PJE79389.1"/>
    </source>
</evidence>
<dbReference type="CDD" id="cd16327">
    <property type="entry name" value="RseB"/>
    <property type="match status" value="1"/>
</dbReference>
<dbReference type="InterPro" id="IPR033434">
    <property type="entry name" value="MucB/RseB_N"/>
</dbReference>
<dbReference type="Gene3D" id="2.50.20.10">
    <property type="entry name" value="Lipoprotein localisation LolA/LolB/LppX"/>
    <property type="match status" value="1"/>
</dbReference>
<dbReference type="AlphaFoldDB" id="A0A2H9T878"/>
<keyword evidence="4" id="KW-0574">Periplasm</keyword>
<dbReference type="PANTHER" id="PTHR38782">
    <property type="match status" value="1"/>
</dbReference>
<dbReference type="Gene3D" id="3.30.200.100">
    <property type="entry name" value="MucB/RseB, C-terminal domain"/>
    <property type="match status" value="1"/>
</dbReference>
<dbReference type="InterPro" id="IPR033436">
    <property type="entry name" value="MucB/RseB_C"/>
</dbReference>
<evidence type="ECO:0000259" key="6">
    <source>
        <dbReference type="Pfam" id="PF17188"/>
    </source>
</evidence>
<evidence type="ECO:0000259" key="5">
    <source>
        <dbReference type="Pfam" id="PF03888"/>
    </source>
</evidence>
<evidence type="ECO:0000256" key="2">
    <source>
        <dbReference type="ARBA" id="ARBA00008150"/>
    </source>
</evidence>